<evidence type="ECO:0000313" key="5">
    <source>
        <dbReference type="EMBL" id="MFH6770090.1"/>
    </source>
</evidence>
<keyword evidence="4" id="KW-0472">Membrane</keyword>
<organism evidence="5 6">
    <name type="scientific">Gaetbulibacter aquiaggeris</name>
    <dbReference type="NCBI Taxonomy" id="1735373"/>
    <lineage>
        <taxon>Bacteria</taxon>
        <taxon>Pseudomonadati</taxon>
        <taxon>Bacteroidota</taxon>
        <taxon>Flavobacteriia</taxon>
        <taxon>Flavobacteriales</taxon>
        <taxon>Flavobacteriaceae</taxon>
        <taxon>Gaetbulibacter</taxon>
    </lineage>
</organism>
<evidence type="ECO:0000256" key="2">
    <source>
        <dbReference type="ARBA" id="ARBA00022803"/>
    </source>
</evidence>
<sequence length="593" mass="67939">MKFFEELKRRNVIKETIAYIVVAWVFLQVTTMVLTIFEAPSWVSKTLTFLIAMGLPVWIFFSWAYQVTPEGFKKTEKISEDQVITAASNKRLDILIVISLMVAIAISFINKGDSKSTNVVASSEVIIENSIAVLPFLDMSPNKDQEYLSDGIAEEILNRLCKFKELKVMAMTSSFSFKNKNEDIRTIGKILNASLILEGSVRKNEDTIMISVRLTNTENGNILLSESYSDDIHNIFGLQSNISIDIAKKIDAKLSLNGNKLLNRKKINPMAYETYLKGRSQFINGPLNMNEGEIFRAKNYFESAVQQDTTFVEAYAYLALTYYNLADWALDRDEKSKIKIALDSAEILAKRALFLDSLSSGAHLAMGSFYFHQYNWLEAEKAKRKAVELNPGGTEEKFILASFLGQFGQVDEALRLDEEALKLDPLDVNSKIKYARDLYRARQYDKGIEQCNLILKEEPNSIGALQFQYLCYSGKKQFQEAGKTWAKILELKGENKFAEIYKTFEYKTAIKKALLYINDSISLGVIHPIEMSMFYAELEDKDKTFKYLNLAYENRLPQISYLSQHQFDFIRDDPSYLDLYKKAGFKAYYENKR</sequence>
<evidence type="ECO:0000313" key="6">
    <source>
        <dbReference type="Proteomes" id="UP001610104"/>
    </source>
</evidence>
<feature type="transmembrane region" description="Helical" evidence="4">
    <location>
        <begin position="49"/>
        <end position="67"/>
    </location>
</feature>
<dbReference type="InterPro" id="IPR011990">
    <property type="entry name" value="TPR-like_helical_dom_sf"/>
</dbReference>
<dbReference type="PANTHER" id="PTHR45586">
    <property type="entry name" value="TPR REPEAT-CONTAINING PROTEIN PA4667"/>
    <property type="match status" value="1"/>
</dbReference>
<keyword evidence="4" id="KW-1133">Transmembrane helix</keyword>
<reference evidence="5 6" key="1">
    <citation type="submission" date="2024-02" db="EMBL/GenBank/DDBJ databases">
        <title>A Gaetbulibacter species isolated from tidal flats and genomic insights of their niches.</title>
        <authorList>
            <person name="Ye Y."/>
        </authorList>
    </citation>
    <scope>NUCLEOTIDE SEQUENCE [LARGE SCALE GENOMIC DNA]</scope>
    <source>
        <strain evidence="5 6">KEM-8</strain>
    </source>
</reference>
<dbReference type="PROSITE" id="PS50005">
    <property type="entry name" value="TPR"/>
    <property type="match status" value="1"/>
</dbReference>
<evidence type="ECO:0000256" key="4">
    <source>
        <dbReference type="SAM" id="Phobius"/>
    </source>
</evidence>
<dbReference type="PANTHER" id="PTHR45586:SF1">
    <property type="entry name" value="LIPOPOLYSACCHARIDE ASSEMBLY PROTEIN B"/>
    <property type="match status" value="1"/>
</dbReference>
<evidence type="ECO:0008006" key="7">
    <source>
        <dbReference type="Google" id="ProtNLM"/>
    </source>
</evidence>
<dbReference type="InterPro" id="IPR019734">
    <property type="entry name" value="TPR_rpt"/>
</dbReference>
<dbReference type="Proteomes" id="UP001610104">
    <property type="component" value="Unassembled WGS sequence"/>
</dbReference>
<evidence type="ECO:0000256" key="1">
    <source>
        <dbReference type="ARBA" id="ARBA00022737"/>
    </source>
</evidence>
<feature type="transmembrane region" description="Helical" evidence="4">
    <location>
        <begin position="16"/>
        <end position="37"/>
    </location>
</feature>
<dbReference type="EMBL" id="JBAWKC010000006">
    <property type="protein sequence ID" value="MFH6770090.1"/>
    <property type="molecule type" value="Genomic_DNA"/>
</dbReference>
<dbReference type="Gene3D" id="3.40.50.10070">
    <property type="entry name" value="TolB, N-terminal domain"/>
    <property type="match status" value="1"/>
</dbReference>
<feature type="repeat" description="TPR" evidence="3">
    <location>
        <begin position="360"/>
        <end position="393"/>
    </location>
</feature>
<accession>A0ABW7MTZ2</accession>
<comment type="caution">
    <text evidence="5">The sequence shown here is derived from an EMBL/GenBank/DDBJ whole genome shotgun (WGS) entry which is preliminary data.</text>
</comment>
<gene>
    <name evidence="5" type="ORF">V8G56_15170</name>
</gene>
<keyword evidence="1" id="KW-0677">Repeat</keyword>
<keyword evidence="4" id="KW-0812">Transmembrane</keyword>
<keyword evidence="2 3" id="KW-0802">TPR repeat</keyword>
<feature type="transmembrane region" description="Helical" evidence="4">
    <location>
        <begin position="92"/>
        <end position="109"/>
    </location>
</feature>
<dbReference type="RefSeq" id="WP_395439312.1">
    <property type="nucleotide sequence ID" value="NZ_JBAWKC010000006.1"/>
</dbReference>
<proteinExistence type="predicted"/>
<evidence type="ECO:0000256" key="3">
    <source>
        <dbReference type="PROSITE-ProRule" id="PRU00339"/>
    </source>
</evidence>
<dbReference type="SUPFAM" id="SSF48452">
    <property type="entry name" value="TPR-like"/>
    <property type="match status" value="2"/>
</dbReference>
<protein>
    <recommendedName>
        <fullName evidence="7">Tetratricopeptide repeat protein</fullName>
    </recommendedName>
</protein>
<keyword evidence="6" id="KW-1185">Reference proteome</keyword>
<name>A0ABW7MTZ2_9FLAO</name>
<dbReference type="Gene3D" id="1.25.40.10">
    <property type="entry name" value="Tetratricopeptide repeat domain"/>
    <property type="match status" value="2"/>
</dbReference>
<dbReference type="InterPro" id="IPR051012">
    <property type="entry name" value="CellSynth/LPSAsmb/PSIAsmb"/>
</dbReference>